<dbReference type="Proteomes" id="UP000800200">
    <property type="component" value="Unassembled WGS sequence"/>
</dbReference>
<reference evidence="2" key="1">
    <citation type="journal article" date="2020" name="Stud. Mycol.">
        <title>101 Dothideomycetes genomes: a test case for predicting lifestyles and emergence of pathogens.</title>
        <authorList>
            <person name="Haridas S."/>
            <person name="Albert R."/>
            <person name="Binder M."/>
            <person name="Bloem J."/>
            <person name="Labutti K."/>
            <person name="Salamov A."/>
            <person name="Andreopoulos B."/>
            <person name="Baker S."/>
            <person name="Barry K."/>
            <person name="Bills G."/>
            <person name="Bluhm B."/>
            <person name="Cannon C."/>
            <person name="Castanera R."/>
            <person name="Culley D."/>
            <person name="Daum C."/>
            <person name="Ezra D."/>
            <person name="Gonzalez J."/>
            <person name="Henrissat B."/>
            <person name="Kuo A."/>
            <person name="Liang C."/>
            <person name="Lipzen A."/>
            <person name="Lutzoni F."/>
            <person name="Magnuson J."/>
            <person name="Mondo S."/>
            <person name="Nolan M."/>
            <person name="Ohm R."/>
            <person name="Pangilinan J."/>
            <person name="Park H.-J."/>
            <person name="Ramirez L."/>
            <person name="Alfaro M."/>
            <person name="Sun H."/>
            <person name="Tritt A."/>
            <person name="Yoshinaga Y."/>
            <person name="Zwiers L.-H."/>
            <person name="Turgeon B."/>
            <person name="Goodwin S."/>
            <person name="Spatafora J."/>
            <person name="Crous P."/>
            <person name="Grigoriev I."/>
        </authorList>
    </citation>
    <scope>NUCLEOTIDE SEQUENCE</scope>
    <source>
        <strain evidence="2">CBS 207.26</strain>
    </source>
</reference>
<feature type="region of interest" description="Disordered" evidence="1">
    <location>
        <begin position="214"/>
        <end position="238"/>
    </location>
</feature>
<feature type="compositionally biased region" description="Polar residues" evidence="1">
    <location>
        <begin position="226"/>
        <end position="238"/>
    </location>
</feature>
<protein>
    <submittedName>
        <fullName evidence="2">Uncharacterized protein</fullName>
    </submittedName>
</protein>
<proteinExistence type="predicted"/>
<sequence>MQAASNAYLPLALVRKGEQKPEEVQLRLLIGPPIKELGKSVDGFQCAEIHCDHMTISKSALKTHCKKNMDDHGQAKQVRCIDMSRCRCSFEQRAATVFCRKCSRGRRGQQGTTLGDKQAEIDGLLIEWKKTEMAHEEEMQNYGRRGGEDGQDRMVQSDRMAAASCEAKPHPSCARHPAAEGERAEAEASRKGGRAAGRAERCWIMDARARDETMAAKRSTGRDRSATVTQATISEVVA</sequence>
<gene>
    <name evidence="2" type="ORF">K469DRAFT_383948</name>
</gene>
<dbReference type="EMBL" id="ML994618">
    <property type="protein sequence ID" value="KAF2190380.1"/>
    <property type="molecule type" value="Genomic_DNA"/>
</dbReference>
<evidence type="ECO:0000256" key="1">
    <source>
        <dbReference type="SAM" id="MobiDB-lite"/>
    </source>
</evidence>
<accession>A0A6A6EJR3</accession>
<name>A0A6A6EJR3_9PEZI</name>
<feature type="region of interest" description="Disordered" evidence="1">
    <location>
        <begin position="166"/>
        <end position="202"/>
    </location>
</feature>
<evidence type="ECO:0000313" key="3">
    <source>
        <dbReference type="Proteomes" id="UP000800200"/>
    </source>
</evidence>
<keyword evidence="3" id="KW-1185">Reference proteome</keyword>
<organism evidence="2 3">
    <name type="scientific">Zopfia rhizophila CBS 207.26</name>
    <dbReference type="NCBI Taxonomy" id="1314779"/>
    <lineage>
        <taxon>Eukaryota</taxon>
        <taxon>Fungi</taxon>
        <taxon>Dikarya</taxon>
        <taxon>Ascomycota</taxon>
        <taxon>Pezizomycotina</taxon>
        <taxon>Dothideomycetes</taxon>
        <taxon>Dothideomycetes incertae sedis</taxon>
        <taxon>Zopfiaceae</taxon>
        <taxon>Zopfia</taxon>
    </lineage>
</organism>
<dbReference type="AlphaFoldDB" id="A0A6A6EJR3"/>
<feature type="compositionally biased region" description="Basic and acidic residues" evidence="1">
    <location>
        <begin position="177"/>
        <end position="190"/>
    </location>
</feature>
<feature type="compositionally biased region" description="Basic and acidic residues" evidence="1">
    <location>
        <begin position="214"/>
        <end position="225"/>
    </location>
</feature>
<evidence type="ECO:0000313" key="2">
    <source>
        <dbReference type="EMBL" id="KAF2190380.1"/>
    </source>
</evidence>